<evidence type="ECO:0000256" key="2">
    <source>
        <dbReference type="RuleBase" id="RU000461"/>
    </source>
</evidence>
<dbReference type="PANTHER" id="PTHR46696">
    <property type="entry name" value="P450, PUTATIVE (EUROFUNG)-RELATED"/>
    <property type="match status" value="1"/>
</dbReference>
<evidence type="ECO:0000256" key="3">
    <source>
        <dbReference type="SAM" id="MobiDB-lite"/>
    </source>
</evidence>
<dbReference type="SUPFAM" id="SSF48264">
    <property type="entry name" value="Cytochrome P450"/>
    <property type="match status" value="1"/>
</dbReference>
<keyword evidence="2" id="KW-0503">Monooxygenase</keyword>
<dbReference type="PRINTS" id="PR00385">
    <property type="entry name" value="P450"/>
</dbReference>
<organism evidence="4 5">
    <name type="scientific">Actinomadura napierensis</name>
    <dbReference type="NCBI Taxonomy" id="267854"/>
    <lineage>
        <taxon>Bacteria</taxon>
        <taxon>Bacillati</taxon>
        <taxon>Actinomycetota</taxon>
        <taxon>Actinomycetes</taxon>
        <taxon>Streptosporangiales</taxon>
        <taxon>Thermomonosporaceae</taxon>
        <taxon>Actinomadura</taxon>
    </lineage>
</organism>
<evidence type="ECO:0000313" key="4">
    <source>
        <dbReference type="EMBL" id="GAA2126880.1"/>
    </source>
</evidence>
<dbReference type="CDD" id="cd11031">
    <property type="entry name" value="Cyp158A-like"/>
    <property type="match status" value="1"/>
</dbReference>
<accession>A0ABN2YGN9</accession>
<dbReference type="InterPro" id="IPR001128">
    <property type="entry name" value="Cyt_P450"/>
</dbReference>
<feature type="region of interest" description="Disordered" evidence="3">
    <location>
        <begin position="1"/>
        <end position="24"/>
    </location>
</feature>
<comment type="similarity">
    <text evidence="1 2">Belongs to the cytochrome P450 family.</text>
</comment>
<dbReference type="PROSITE" id="PS00086">
    <property type="entry name" value="CYTOCHROME_P450"/>
    <property type="match status" value="1"/>
</dbReference>
<protein>
    <submittedName>
        <fullName evidence="4">Cytochrome P450</fullName>
    </submittedName>
</protein>
<name>A0ABN2YGN9_9ACTN</name>
<dbReference type="InterPro" id="IPR002397">
    <property type="entry name" value="Cyt_P450_B"/>
</dbReference>
<dbReference type="Pfam" id="PF00067">
    <property type="entry name" value="p450"/>
    <property type="match status" value="1"/>
</dbReference>
<keyword evidence="2" id="KW-0479">Metal-binding</keyword>
<evidence type="ECO:0000256" key="1">
    <source>
        <dbReference type="ARBA" id="ARBA00010617"/>
    </source>
</evidence>
<sequence>MPKLPEFPFPSDRALRPSPLLGDARSGGAPVRVQLVFGDPAWLVTRYEDARTVLSDPAFGRDHERAGIPADGVARMTPIDPTSGTLLTEDPPDHTRLRRFVYRAFTPRRVEGLRPGTRRIADRLLDAMIGSGAPVDLVEGFGLPLPIQVICDLLGVPVADRDRFTAWTDALLSTSEMTADEVMASVAEMNGYLADLAALRVDHPTGDLIGTLVRERIEGDRLSGDELNNLLRAVLAAGFETTASQIPNFVFLLLDGGDYARLAADPGLVPTAVEELLRYVPLIAQGSLTRFVLEETELGGVRLRPGEQVLVELAAANRDAAVFSGAEALDLARESNPHIAFGHGLHRCLGASLARMELQVALSAMIERLPGLRLAVPADQVPWHTARFVHRPRELPVSW</sequence>
<dbReference type="RefSeq" id="WP_344263188.1">
    <property type="nucleotide sequence ID" value="NZ_BAAAMR010000009.1"/>
</dbReference>
<dbReference type="PANTHER" id="PTHR46696:SF1">
    <property type="entry name" value="CYTOCHROME P450 YJIB-RELATED"/>
    <property type="match status" value="1"/>
</dbReference>
<reference evidence="4 5" key="1">
    <citation type="journal article" date="2019" name="Int. J. Syst. Evol. Microbiol.">
        <title>The Global Catalogue of Microorganisms (GCM) 10K type strain sequencing project: providing services to taxonomists for standard genome sequencing and annotation.</title>
        <authorList>
            <consortium name="The Broad Institute Genomics Platform"/>
            <consortium name="The Broad Institute Genome Sequencing Center for Infectious Disease"/>
            <person name="Wu L."/>
            <person name="Ma J."/>
        </authorList>
    </citation>
    <scope>NUCLEOTIDE SEQUENCE [LARGE SCALE GENOMIC DNA]</scope>
    <source>
        <strain evidence="4 5">JCM 13850</strain>
    </source>
</reference>
<dbReference type="InterPro" id="IPR017972">
    <property type="entry name" value="Cyt_P450_CS"/>
</dbReference>
<dbReference type="Gene3D" id="1.10.630.10">
    <property type="entry name" value="Cytochrome P450"/>
    <property type="match status" value="1"/>
</dbReference>
<dbReference type="PRINTS" id="PR00359">
    <property type="entry name" value="BP450"/>
</dbReference>
<keyword evidence="2" id="KW-0560">Oxidoreductase</keyword>
<evidence type="ECO:0000313" key="5">
    <source>
        <dbReference type="Proteomes" id="UP001501020"/>
    </source>
</evidence>
<dbReference type="EMBL" id="BAAAMR010000009">
    <property type="protein sequence ID" value="GAA2126880.1"/>
    <property type="molecule type" value="Genomic_DNA"/>
</dbReference>
<keyword evidence="2" id="KW-0408">Iron</keyword>
<proteinExistence type="inferred from homology"/>
<keyword evidence="5" id="KW-1185">Reference proteome</keyword>
<comment type="caution">
    <text evidence="4">The sequence shown here is derived from an EMBL/GenBank/DDBJ whole genome shotgun (WGS) entry which is preliminary data.</text>
</comment>
<dbReference type="Proteomes" id="UP001501020">
    <property type="component" value="Unassembled WGS sequence"/>
</dbReference>
<gene>
    <name evidence="4" type="ORF">GCM10009727_16330</name>
</gene>
<keyword evidence="2" id="KW-0349">Heme</keyword>
<dbReference type="InterPro" id="IPR036396">
    <property type="entry name" value="Cyt_P450_sf"/>
</dbReference>